<dbReference type="GO" id="GO:0016740">
    <property type="term" value="F:transferase activity"/>
    <property type="evidence" value="ECO:0007669"/>
    <property type="project" value="UniProtKB-KW"/>
</dbReference>
<dbReference type="RefSeq" id="WP_029561711.1">
    <property type="nucleotide sequence ID" value="NZ_CP132343.1"/>
</dbReference>
<reference evidence="1 2" key="1">
    <citation type="submission" date="2016-08" db="EMBL/GenBank/DDBJ databases">
        <authorList>
            <person name="Seilhamer J.J."/>
        </authorList>
    </citation>
    <scope>NUCLEOTIDE SEQUENCE [LARGE SCALE GENOMIC DNA]</scope>
    <source>
        <strain evidence="1 2">CFBP4641</strain>
    </source>
</reference>
<dbReference type="Gene3D" id="3.40.50.2000">
    <property type="entry name" value="Glycogen Phosphorylase B"/>
    <property type="match status" value="1"/>
</dbReference>
<proteinExistence type="predicted"/>
<gene>
    <name evidence="1" type="ORF">XsacCFBP4641_12875</name>
</gene>
<dbReference type="Proteomes" id="UP000247346">
    <property type="component" value="Unassembled WGS sequence"/>
</dbReference>
<dbReference type="OrthoDB" id="9801954at2"/>
<dbReference type="AlphaFoldDB" id="A0A2P5Z2J3"/>
<dbReference type="PANTHER" id="PTHR46656">
    <property type="entry name" value="PUTATIVE-RELATED"/>
    <property type="match status" value="1"/>
</dbReference>
<keyword evidence="1" id="KW-0808">Transferase</keyword>
<accession>A0A2P5Z2J3</accession>
<protein>
    <submittedName>
        <fullName evidence="1">Glycosyl transferase</fullName>
    </submittedName>
</protein>
<organism evidence="1 2">
    <name type="scientific">Xanthomonas sacchari</name>
    <dbReference type="NCBI Taxonomy" id="56458"/>
    <lineage>
        <taxon>Bacteria</taxon>
        <taxon>Pseudomonadati</taxon>
        <taxon>Pseudomonadota</taxon>
        <taxon>Gammaproteobacteria</taxon>
        <taxon>Lysobacterales</taxon>
        <taxon>Lysobacteraceae</taxon>
        <taxon>Xanthomonas</taxon>
    </lineage>
</organism>
<name>A0A2P5Z2J3_9XANT</name>
<dbReference type="Pfam" id="PF13692">
    <property type="entry name" value="Glyco_trans_1_4"/>
    <property type="match status" value="1"/>
</dbReference>
<dbReference type="CDD" id="cd03801">
    <property type="entry name" value="GT4_PimA-like"/>
    <property type="match status" value="1"/>
</dbReference>
<dbReference type="EMBL" id="MDEK01000011">
    <property type="protein sequence ID" value="PPU81859.1"/>
    <property type="molecule type" value="Genomic_DNA"/>
</dbReference>
<evidence type="ECO:0000313" key="1">
    <source>
        <dbReference type="EMBL" id="PPU81859.1"/>
    </source>
</evidence>
<dbReference type="PANTHER" id="PTHR46656:SF3">
    <property type="entry name" value="PUTATIVE-RELATED"/>
    <property type="match status" value="1"/>
</dbReference>
<comment type="caution">
    <text evidence="1">The sequence shown here is derived from an EMBL/GenBank/DDBJ whole genome shotgun (WGS) entry which is preliminary data.</text>
</comment>
<dbReference type="GeneID" id="93877641"/>
<dbReference type="SUPFAM" id="SSF53756">
    <property type="entry name" value="UDP-Glycosyltransferase/glycogen phosphorylase"/>
    <property type="match status" value="1"/>
</dbReference>
<sequence>MNDLRRRGPKGLLLLNLSAWIRQRSGLGVLYRKLPLSWRVGAARLLSAPSAESARFARTPAWDIPLPSVVAGPVAPTQAAAGPGVNILGYVRGQFGLGESLRMYARALIEAGVPVRLFDIDLGLPHGWDDHSLDAWIGDNLPYSISIMFVNPDYLERALELVGVERLSGKYLIACWFWELQRVPEAWLPAIGLVDEIMVASRFIEDAFSRITDKPILRAPQPLSAIGDSGLQRADFGLEEGKFIFLTTFDFNSWVERKNPYAAIAAFKHAFPKGRDDVRLLVKSSNGYRHQDWFRRLLNEAATDPRIIVRDEVIDRAHVYALQRCCDAYVSLHRAEGFGLGLAECMAMGKPVIATAWSGNLDFMETGNAMLVGYRLVPVREGEYPHEPGDVWAEPSVEEAAAFMQRLADNPAEAMEIGRRAAKSVGALLSPQRAALAIETRLRELAAGPAIHSYYDTDTSCHH</sequence>
<evidence type="ECO:0000313" key="2">
    <source>
        <dbReference type="Proteomes" id="UP000247346"/>
    </source>
</evidence>